<name>A0ABX2Q9P8_9HYPH</name>
<gene>
    <name evidence="1" type="ORF">HV823_04145</name>
</gene>
<reference evidence="1 2" key="1">
    <citation type="submission" date="2020-06" db="EMBL/GenBank/DDBJ databases">
        <title>Rhizobium sp.nov. isolated from the tomato plant.</title>
        <authorList>
            <person name="Thin K.K."/>
            <person name="Zhang X."/>
            <person name="He S."/>
        </authorList>
    </citation>
    <scope>NUCLEOTIDE SEQUENCE [LARGE SCALE GENOMIC DNA]</scope>
    <source>
        <strain evidence="1 2">DBTS2</strain>
    </source>
</reference>
<dbReference type="EMBL" id="JABXYK010000002">
    <property type="protein sequence ID" value="NVP54445.1"/>
    <property type="molecule type" value="Genomic_DNA"/>
</dbReference>
<organism evidence="1 2">
    <name type="scientific">Mycoplana rhizolycopersici</name>
    <dbReference type="NCBI Taxonomy" id="2746702"/>
    <lineage>
        <taxon>Bacteria</taxon>
        <taxon>Pseudomonadati</taxon>
        <taxon>Pseudomonadota</taxon>
        <taxon>Alphaproteobacteria</taxon>
        <taxon>Hyphomicrobiales</taxon>
        <taxon>Rhizobiaceae</taxon>
        <taxon>Mycoplana</taxon>
    </lineage>
</organism>
<keyword evidence="2" id="KW-1185">Reference proteome</keyword>
<proteinExistence type="predicted"/>
<dbReference type="Proteomes" id="UP000659172">
    <property type="component" value="Unassembled WGS sequence"/>
</dbReference>
<accession>A0ABX2Q9P8</accession>
<evidence type="ECO:0000313" key="2">
    <source>
        <dbReference type="Proteomes" id="UP000659172"/>
    </source>
</evidence>
<evidence type="ECO:0000313" key="1">
    <source>
        <dbReference type="EMBL" id="NVP54445.1"/>
    </source>
</evidence>
<dbReference type="RefSeq" id="WP_176948464.1">
    <property type="nucleotide sequence ID" value="NZ_JABXYK010000002.1"/>
</dbReference>
<protein>
    <submittedName>
        <fullName evidence="1">Uncharacterized protein</fullName>
    </submittedName>
</protein>
<comment type="caution">
    <text evidence="1">The sequence shown here is derived from an EMBL/GenBank/DDBJ whole genome shotgun (WGS) entry which is preliminary data.</text>
</comment>
<sequence>MIQRYLPKESFVDPAGLSMLGSTFDEICRQRGIEADGPEATALAGLLLRHYRAGIHDREKLLAMAGDAVQALFGGAQ</sequence>